<feature type="site" description="Contributes to redox potential value" evidence="4">
    <location>
        <position position="12"/>
    </location>
</feature>
<evidence type="ECO:0000256" key="1">
    <source>
        <dbReference type="ARBA" id="ARBA00003318"/>
    </source>
</evidence>
<feature type="site" description="Deprotonates C-terminal active site Cys" evidence="4">
    <location>
        <position position="5"/>
    </location>
</feature>
<keyword evidence="2" id="KW-0813">Transport</keyword>
<keyword evidence="3 5" id="KW-1015">Disulfide bond</keyword>
<protein>
    <recommendedName>
        <fullName evidence="6">Thioredoxin domain-containing protein</fullName>
    </recommendedName>
</protein>
<dbReference type="EMBL" id="GIBP01011368">
    <property type="protein sequence ID" value="NDV40337.1"/>
    <property type="molecule type" value="Transcribed_RNA"/>
</dbReference>
<name>A0A6B2LTR0_9EUKA</name>
<evidence type="ECO:0000256" key="3">
    <source>
        <dbReference type="ARBA" id="ARBA00023157"/>
    </source>
</evidence>
<dbReference type="SUPFAM" id="SSF52833">
    <property type="entry name" value="Thioredoxin-like"/>
    <property type="match status" value="1"/>
</dbReference>
<feature type="active site" description="Nucleophile" evidence="4">
    <location>
        <position position="11"/>
    </location>
</feature>
<comment type="function">
    <text evidence="1">Participates in various redox reactions through the reversible oxidation of its active center dithiol to a disulfide and catalyzes dithiol-disulfide exchange reactions.</text>
</comment>
<dbReference type="InterPro" id="IPR036249">
    <property type="entry name" value="Thioredoxin-like_sf"/>
</dbReference>
<sequence length="85" mass="9445">MVVVDFSATWCGPCQMIAPIYEKLAKKYTSAIFLHVDADEMKGKIADLQDVTGLPTFKFFKNSSLLTQIVGADPNQLEATVNKYK</sequence>
<feature type="active site" description="Nucleophile" evidence="4">
    <location>
        <position position="14"/>
    </location>
</feature>
<dbReference type="PROSITE" id="PS00194">
    <property type="entry name" value="THIOREDOXIN_1"/>
    <property type="match status" value="1"/>
</dbReference>
<feature type="disulfide bond" description="Redox-active" evidence="5">
    <location>
        <begin position="11"/>
        <end position="14"/>
    </location>
</feature>
<accession>A0A6B2LTR0</accession>
<evidence type="ECO:0000256" key="2">
    <source>
        <dbReference type="ARBA" id="ARBA00022982"/>
    </source>
</evidence>
<keyword evidence="2" id="KW-0249">Electron transport</keyword>
<feature type="site" description="Contributes to redox potential value" evidence="4">
    <location>
        <position position="13"/>
    </location>
</feature>
<dbReference type="PRINTS" id="PR00421">
    <property type="entry name" value="THIOREDOXIN"/>
</dbReference>
<dbReference type="PROSITE" id="PS51352">
    <property type="entry name" value="THIOREDOXIN_2"/>
    <property type="match status" value="1"/>
</dbReference>
<dbReference type="GO" id="GO:0015035">
    <property type="term" value="F:protein-disulfide reductase activity"/>
    <property type="evidence" value="ECO:0007669"/>
    <property type="project" value="InterPro"/>
</dbReference>
<keyword evidence="5" id="KW-0676">Redox-active center</keyword>
<dbReference type="Pfam" id="PF00085">
    <property type="entry name" value="Thioredoxin"/>
    <property type="match status" value="1"/>
</dbReference>
<dbReference type="InterPro" id="IPR013766">
    <property type="entry name" value="Thioredoxin_domain"/>
</dbReference>
<organism evidence="7">
    <name type="scientific">Arcella intermedia</name>
    <dbReference type="NCBI Taxonomy" id="1963864"/>
    <lineage>
        <taxon>Eukaryota</taxon>
        <taxon>Amoebozoa</taxon>
        <taxon>Tubulinea</taxon>
        <taxon>Elardia</taxon>
        <taxon>Arcellinida</taxon>
        <taxon>Sphaerothecina</taxon>
        <taxon>Arcellidae</taxon>
        <taxon>Arcella</taxon>
    </lineage>
</organism>
<evidence type="ECO:0000256" key="4">
    <source>
        <dbReference type="PIRSR" id="PIRSR000077-1"/>
    </source>
</evidence>
<reference evidence="7" key="1">
    <citation type="journal article" date="2020" name="J. Eukaryot. Microbiol.">
        <title>De novo Sequencing, Assembly and Annotation of the Transcriptome for the Free-Living Testate Amoeba Arcella intermedia.</title>
        <authorList>
            <person name="Ribeiro G.M."/>
            <person name="Porfirio-Sousa A.L."/>
            <person name="Maurer-Alcala X.X."/>
            <person name="Katz L.A."/>
            <person name="Lahr D.J.G."/>
        </authorList>
    </citation>
    <scope>NUCLEOTIDE SEQUENCE</scope>
</reference>
<dbReference type="InterPro" id="IPR017937">
    <property type="entry name" value="Thioredoxin_CS"/>
</dbReference>
<dbReference type="CDD" id="cd02947">
    <property type="entry name" value="TRX_family"/>
    <property type="match status" value="1"/>
</dbReference>
<dbReference type="PANTHER" id="PTHR46115">
    <property type="entry name" value="THIOREDOXIN-LIKE PROTEIN 1"/>
    <property type="match status" value="1"/>
</dbReference>
<evidence type="ECO:0000256" key="5">
    <source>
        <dbReference type="PIRSR" id="PIRSR000077-4"/>
    </source>
</evidence>
<feature type="domain" description="Thioredoxin" evidence="6">
    <location>
        <begin position="1"/>
        <end position="85"/>
    </location>
</feature>
<dbReference type="PIRSF" id="PIRSF000077">
    <property type="entry name" value="Thioredoxin"/>
    <property type="match status" value="1"/>
</dbReference>
<dbReference type="Gene3D" id="3.40.30.10">
    <property type="entry name" value="Glutaredoxin"/>
    <property type="match status" value="1"/>
</dbReference>
<dbReference type="AlphaFoldDB" id="A0A6B2LTR0"/>
<evidence type="ECO:0000259" key="6">
    <source>
        <dbReference type="PROSITE" id="PS51352"/>
    </source>
</evidence>
<proteinExistence type="predicted"/>
<evidence type="ECO:0000313" key="7">
    <source>
        <dbReference type="EMBL" id="NDV40337.1"/>
    </source>
</evidence>
<dbReference type="InterPro" id="IPR005746">
    <property type="entry name" value="Thioredoxin"/>
</dbReference>